<organism evidence="2 3">
    <name type="scientific">Paraclostridium ghonii</name>
    <dbReference type="NCBI Taxonomy" id="29358"/>
    <lineage>
        <taxon>Bacteria</taxon>
        <taxon>Bacillati</taxon>
        <taxon>Bacillota</taxon>
        <taxon>Clostridia</taxon>
        <taxon>Peptostreptococcales</taxon>
        <taxon>Peptostreptococcaceae</taxon>
        <taxon>Paraclostridium</taxon>
    </lineage>
</organism>
<evidence type="ECO:0000313" key="3">
    <source>
        <dbReference type="Proteomes" id="UP001232584"/>
    </source>
</evidence>
<accession>A0ABU0N1Z4</accession>
<sequence>MKIAIVYSSVHHGNTKKVLEAVKQEIDVDLIQVQEVDRRKLDEYDVIGLASGIYVGKFHNKILEFIDKRKALGSGKKDF</sequence>
<gene>
    <name evidence="2" type="ORF">QOZ92_002285</name>
</gene>
<dbReference type="RefSeq" id="WP_307507879.1">
    <property type="nucleotide sequence ID" value="NZ_BAAACE010000012.1"/>
</dbReference>
<protein>
    <submittedName>
        <fullName evidence="2">Menaquinone-dependent protoporphyrinogen IX oxidase</fullName>
    </submittedName>
</protein>
<dbReference type="InterPro" id="IPR052200">
    <property type="entry name" value="Protoporphyrinogen_IX_DH"/>
</dbReference>
<name>A0ABU0N1Z4_9FIRM</name>
<feature type="domain" description="Flavodoxin" evidence="1">
    <location>
        <begin position="5"/>
        <end position="71"/>
    </location>
</feature>
<dbReference type="Gene3D" id="3.40.50.360">
    <property type="match status" value="1"/>
</dbReference>
<dbReference type="PANTHER" id="PTHR38030:SF2">
    <property type="entry name" value="PROTOPORPHYRINOGEN IX DEHYDROGENASE [QUINONE]"/>
    <property type="match status" value="1"/>
</dbReference>
<dbReference type="Proteomes" id="UP001232584">
    <property type="component" value="Unassembled WGS sequence"/>
</dbReference>
<comment type="caution">
    <text evidence="2">The sequence shown here is derived from an EMBL/GenBank/DDBJ whole genome shotgun (WGS) entry which is preliminary data.</text>
</comment>
<dbReference type="PANTHER" id="PTHR38030">
    <property type="entry name" value="PROTOPORPHYRINOGEN IX DEHYDROGENASE [MENAQUINONE]"/>
    <property type="match status" value="1"/>
</dbReference>
<reference evidence="2 3" key="1">
    <citation type="submission" date="2023-07" db="EMBL/GenBank/DDBJ databases">
        <title>Genomic Encyclopedia of Type Strains, Phase IV (KMG-IV): sequencing the most valuable type-strain genomes for metagenomic binning, comparative biology and taxonomic classification.</title>
        <authorList>
            <person name="Goeker M."/>
        </authorList>
    </citation>
    <scope>NUCLEOTIDE SEQUENCE [LARGE SCALE GENOMIC DNA]</scope>
    <source>
        <strain evidence="2 3">DSM 15049</strain>
    </source>
</reference>
<evidence type="ECO:0000259" key="1">
    <source>
        <dbReference type="Pfam" id="PF12724"/>
    </source>
</evidence>
<dbReference type="InterPro" id="IPR026816">
    <property type="entry name" value="Flavodoxin_dom"/>
</dbReference>
<proteinExistence type="predicted"/>
<dbReference type="InterPro" id="IPR029039">
    <property type="entry name" value="Flavoprotein-like_sf"/>
</dbReference>
<evidence type="ECO:0000313" key="2">
    <source>
        <dbReference type="EMBL" id="MDQ0557167.1"/>
    </source>
</evidence>
<dbReference type="SUPFAM" id="SSF52218">
    <property type="entry name" value="Flavoproteins"/>
    <property type="match status" value="1"/>
</dbReference>
<keyword evidence="3" id="KW-1185">Reference proteome</keyword>
<dbReference type="EMBL" id="JAUSWG010000009">
    <property type="protein sequence ID" value="MDQ0557167.1"/>
    <property type="molecule type" value="Genomic_DNA"/>
</dbReference>
<dbReference type="Pfam" id="PF12724">
    <property type="entry name" value="Flavodoxin_5"/>
    <property type="match status" value="1"/>
</dbReference>